<comment type="caution">
    <text evidence="1">The sequence shown here is derived from an EMBL/GenBank/DDBJ whole genome shotgun (WGS) entry which is preliminary data.</text>
</comment>
<dbReference type="RefSeq" id="WP_306707040.1">
    <property type="nucleotide sequence ID" value="NZ_JAUJFI010000058.1"/>
</dbReference>
<protein>
    <submittedName>
        <fullName evidence="1">Uncharacterized protein</fullName>
    </submittedName>
</protein>
<dbReference type="EMBL" id="JAUJFI010000058">
    <property type="protein sequence ID" value="MDQ2103755.1"/>
    <property type="molecule type" value="Genomic_DNA"/>
</dbReference>
<keyword evidence="2" id="KW-1185">Reference proteome</keyword>
<proteinExistence type="predicted"/>
<evidence type="ECO:0000313" key="2">
    <source>
        <dbReference type="Proteomes" id="UP001227317"/>
    </source>
</evidence>
<name>A0ABU0WHQ7_9PROT</name>
<reference evidence="1 2" key="1">
    <citation type="submission" date="2023-06" db="EMBL/GenBank/DDBJ databases">
        <title>Azospirillum isscasensis sp.nov, a bacterium isolated from rhizosphere soil of rice.</title>
        <authorList>
            <person name="Wang H."/>
        </authorList>
    </citation>
    <scope>NUCLEOTIDE SEQUENCE [LARGE SCALE GENOMIC DNA]</scope>
    <source>
        <strain evidence="1 2">C340-1</strain>
    </source>
</reference>
<gene>
    <name evidence="1" type="ORF">QSG27_13725</name>
</gene>
<sequence length="192" mass="21180">MYHPEALEPIIGFLRGIGMEIDYGEKAHGGFLPGVNIHGGVIHVDPDTLLGPGDLLHEAGHMIVVPRRFWSHLGTDLQEDIEILLRDETAPDGSPDPILTMAARQGEFMSQAWSYAVVQHLNLPMDCLFFPGSYKYDQYEGTHPMLAWLEQGTHIGPLALAQAGMTGFSGMFAHVGQNSLPSFPQMSRWTLD</sequence>
<accession>A0ABU0WHQ7</accession>
<dbReference type="Proteomes" id="UP001227317">
    <property type="component" value="Unassembled WGS sequence"/>
</dbReference>
<organism evidence="1 2">
    <name type="scientific">Azospirillum isscasi</name>
    <dbReference type="NCBI Taxonomy" id="3053926"/>
    <lineage>
        <taxon>Bacteria</taxon>
        <taxon>Pseudomonadati</taxon>
        <taxon>Pseudomonadota</taxon>
        <taxon>Alphaproteobacteria</taxon>
        <taxon>Rhodospirillales</taxon>
        <taxon>Azospirillaceae</taxon>
        <taxon>Azospirillum</taxon>
    </lineage>
</organism>
<evidence type="ECO:0000313" key="1">
    <source>
        <dbReference type="EMBL" id="MDQ2103755.1"/>
    </source>
</evidence>